<accession>A0A9P3GP77</accession>
<feature type="transmembrane region" description="Helical" evidence="1">
    <location>
        <begin position="59"/>
        <end position="87"/>
    </location>
</feature>
<gene>
    <name evidence="3" type="ORF">PsYK624_145540</name>
</gene>
<evidence type="ECO:0000259" key="2">
    <source>
        <dbReference type="Pfam" id="PF20151"/>
    </source>
</evidence>
<dbReference type="AlphaFoldDB" id="A0A9P3GP77"/>
<proteinExistence type="predicted"/>
<keyword evidence="1" id="KW-0812">Transmembrane</keyword>
<feature type="transmembrane region" description="Helical" evidence="1">
    <location>
        <begin position="138"/>
        <end position="159"/>
    </location>
</feature>
<keyword evidence="1" id="KW-0472">Membrane</keyword>
<sequence>MPQSDETFTPAEMSQDIENMITNSYISTSLLSLVIYELAITLDQEVSLVWRRRITATSLLLISTRWTMLLALLANFGDIVFTVYVITPRYKTTGALQCTPFLSVPNGLLYIMGMAQGTAFSCLRVYALLQQSKQRNVIVALVASLGCVPIATNAFTLIASRSQIENFARFSACMTSPGVSKQTNDIALCDKDERDRERCHSTLSDVG</sequence>
<keyword evidence="1" id="KW-1133">Transmembrane helix</keyword>
<reference evidence="3 4" key="1">
    <citation type="submission" date="2021-08" db="EMBL/GenBank/DDBJ databases">
        <title>Draft Genome Sequence of Phanerochaete sordida strain YK-624.</title>
        <authorList>
            <person name="Mori T."/>
            <person name="Dohra H."/>
            <person name="Suzuki T."/>
            <person name="Kawagishi H."/>
            <person name="Hirai H."/>
        </authorList>
    </citation>
    <scope>NUCLEOTIDE SEQUENCE [LARGE SCALE GENOMIC DNA]</scope>
    <source>
        <strain evidence="3 4">YK-624</strain>
    </source>
</reference>
<organism evidence="3 4">
    <name type="scientific">Phanerochaete sordida</name>
    <dbReference type="NCBI Taxonomy" id="48140"/>
    <lineage>
        <taxon>Eukaryota</taxon>
        <taxon>Fungi</taxon>
        <taxon>Dikarya</taxon>
        <taxon>Basidiomycota</taxon>
        <taxon>Agaricomycotina</taxon>
        <taxon>Agaricomycetes</taxon>
        <taxon>Polyporales</taxon>
        <taxon>Phanerochaetaceae</taxon>
        <taxon>Phanerochaete</taxon>
    </lineage>
</organism>
<evidence type="ECO:0000313" key="3">
    <source>
        <dbReference type="EMBL" id="GJE98326.1"/>
    </source>
</evidence>
<evidence type="ECO:0000313" key="4">
    <source>
        <dbReference type="Proteomes" id="UP000703269"/>
    </source>
</evidence>
<comment type="caution">
    <text evidence="3">The sequence shown here is derived from an EMBL/GenBank/DDBJ whole genome shotgun (WGS) entry which is preliminary data.</text>
</comment>
<name>A0A9P3GP77_9APHY</name>
<dbReference type="Pfam" id="PF20151">
    <property type="entry name" value="DUF6533"/>
    <property type="match status" value="1"/>
</dbReference>
<protein>
    <recommendedName>
        <fullName evidence="2">DUF6533 domain-containing protein</fullName>
    </recommendedName>
</protein>
<evidence type="ECO:0000256" key="1">
    <source>
        <dbReference type="SAM" id="Phobius"/>
    </source>
</evidence>
<keyword evidence="4" id="KW-1185">Reference proteome</keyword>
<dbReference type="EMBL" id="BPQB01000086">
    <property type="protein sequence ID" value="GJE98326.1"/>
    <property type="molecule type" value="Genomic_DNA"/>
</dbReference>
<dbReference type="Proteomes" id="UP000703269">
    <property type="component" value="Unassembled WGS sequence"/>
</dbReference>
<feature type="transmembrane region" description="Helical" evidence="1">
    <location>
        <begin position="20"/>
        <end position="39"/>
    </location>
</feature>
<feature type="domain" description="DUF6533" evidence="2">
    <location>
        <begin position="25"/>
        <end position="70"/>
    </location>
</feature>
<dbReference type="InterPro" id="IPR045340">
    <property type="entry name" value="DUF6533"/>
</dbReference>
<dbReference type="OrthoDB" id="2745134at2759"/>
<feature type="transmembrane region" description="Helical" evidence="1">
    <location>
        <begin position="107"/>
        <end position="126"/>
    </location>
</feature>